<dbReference type="Pfam" id="PF02535">
    <property type="entry name" value="Zip"/>
    <property type="match status" value="1"/>
</dbReference>
<feature type="transmembrane region" description="Helical" evidence="6">
    <location>
        <begin position="365"/>
        <end position="390"/>
    </location>
</feature>
<evidence type="ECO:0000313" key="7">
    <source>
        <dbReference type="Proteomes" id="UP000504637"/>
    </source>
</evidence>
<comment type="subcellular location">
    <subcellularLocation>
        <location evidence="1">Membrane</location>
        <topology evidence="1">Multi-pass membrane protein</topology>
    </subcellularLocation>
</comment>
<feature type="compositionally biased region" description="Acidic residues" evidence="5">
    <location>
        <begin position="163"/>
        <end position="178"/>
    </location>
</feature>
<evidence type="ECO:0000256" key="3">
    <source>
        <dbReference type="ARBA" id="ARBA00022989"/>
    </source>
</evidence>
<evidence type="ECO:0000256" key="5">
    <source>
        <dbReference type="SAM" id="MobiDB-lite"/>
    </source>
</evidence>
<feature type="transmembrane region" description="Helical" evidence="6">
    <location>
        <begin position="274"/>
        <end position="293"/>
    </location>
</feature>
<keyword evidence="4 6" id="KW-0472">Membrane</keyword>
<evidence type="ECO:0000256" key="1">
    <source>
        <dbReference type="ARBA" id="ARBA00004141"/>
    </source>
</evidence>
<keyword evidence="3 6" id="KW-1133">Transmembrane helix</keyword>
<keyword evidence="2 6" id="KW-0812">Transmembrane</keyword>
<evidence type="ECO:0000256" key="2">
    <source>
        <dbReference type="ARBA" id="ARBA00022692"/>
    </source>
</evidence>
<dbReference type="Proteomes" id="UP000504637">
    <property type="component" value="Unplaced"/>
</dbReference>
<dbReference type="PANTHER" id="PTHR11040">
    <property type="entry name" value="ZINC/IRON TRANSPORTER"/>
    <property type="match status" value="1"/>
</dbReference>
<dbReference type="RefSeq" id="XP_033461675.1">
    <property type="nucleotide sequence ID" value="XM_033601219.1"/>
</dbReference>
<dbReference type="GeneID" id="54359019"/>
<dbReference type="PANTHER" id="PTHR11040:SF60">
    <property type="entry name" value="FAMILY ZINC TRANSPORTER, PUTATIVE (AFU_ORTHOLOGUE AFUA_8G04010)-RELATED"/>
    <property type="match status" value="1"/>
</dbReference>
<organism evidence="8">
    <name type="scientific">Dissoconium aciculare CBS 342.82</name>
    <dbReference type="NCBI Taxonomy" id="1314786"/>
    <lineage>
        <taxon>Eukaryota</taxon>
        <taxon>Fungi</taxon>
        <taxon>Dikarya</taxon>
        <taxon>Ascomycota</taxon>
        <taxon>Pezizomycotina</taxon>
        <taxon>Dothideomycetes</taxon>
        <taxon>Dothideomycetidae</taxon>
        <taxon>Mycosphaerellales</taxon>
        <taxon>Dissoconiaceae</taxon>
        <taxon>Dissoconium</taxon>
    </lineage>
</organism>
<accession>A0A6J3MAH9</accession>
<dbReference type="AlphaFoldDB" id="A0A6J3MAH9"/>
<feature type="transmembrane region" description="Helical" evidence="6">
    <location>
        <begin position="55"/>
        <end position="77"/>
    </location>
</feature>
<sequence>MELAGLSPSASSSLVTRWAEIPTSYLLAELARRQENRERPACGSGKTKYPYNTSVHVGALFLILFLSTLACSFPVIVRRFPRLPVPNHAIFISRHFGTGVLIATAFVHLLPTAFVSLTDPCLPPFWNKTYPAMAGFISMISVLFVVGVEMFFAIKGAVHSHNEDEDGSISGDVEESEEGERVRATSIDKPLPLLPKSGDGDNDSDLDLDELDPITDDMQPLTGRSASRGGESSENGHQRPKNKSRQVSFAESPSYHEAEPDASANEKRMILQCLLLEAGILFHSVFIGMALSVSTGPAFAVLLLAISFHQTFEGLALGTRIAAIKSFSTSSTKPWLMSLMYGITTPIGQAIGLAVHTLYDPASEFGLLMVGIVNGISSGLLLYAGLVQLIAEDFLSDHSYVELQGRRRVQACLAVVAGGLLMALVGAFA</sequence>
<dbReference type="OrthoDB" id="448280at2759"/>
<feature type="compositionally biased region" description="Low complexity" evidence="5">
    <location>
        <begin position="223"/>
        <end position="235"/>
    </location>
</feature>
<name>A0A6J3MAH9_9PEZI</name>
<gene>
    <name evidence="8" type="ORF">K489DRAFT_317204</name>
</gene>
<feature type="compositionally biased region" description="Acidic residues" evidence="5">
    <location>
        <begin position="200"/>
        <end position="215"/>
    </location>
</feature>
<dbReference type="GO" id="GO:0005886">
    <property type="term" value="C:plasma membrane"/>
    <property type="evidence" value="ECO:0007669"/>
    <property type="project" value="TreeGrafter"/>
</dbReference>
<evidence type="ECO:0000256" key="4">
    <source>
        <dbReference type="ARBA" id="ARBA00023136"/>
    </source>
</evidence>
<feature type="transmembrane region" description="Helical" evidence="6">
    <location>
        <begin position="335"/>
        <end position="359"/>
    </location>
</feature>
<reference evidence="8" key="1">
    <citation type="submission" date="2020-01" db="EMBL/GenBank/DDBJ databases">
        <authorList>
            <consortium name="DOE Joint Genome Institute"/>
            <person name="Haridas S."/>
            <person name="Albert R."/>
            <person name="Binder M."/>
            <person name="Bloem J."/>
            <person name="Labutti K."/>
            <person name="Salamov A."/>
            <person name="Andreopoulos B."/>
            <person name="Baker S.E."/>
            <person name="Barry K."/>
            <person name="Bills G."/>
            <person name="Bluhm B.H."/>
            <person name="Cannon C."/>
            <person name="Castanera R."/>
            <person name="Culley D.E."/>
            <person name="Daum C."/>
            <person name="Ezra D."/>
            <person name="Gonzalez J.B."/>
            <person name="Henrissat B."/>
            <person name="Kuo A."/>
            <person name="Liang C."/>
            <person name="Lipzen A."/>
            <person name="Lutzoni F."/>
            <person name="Magnuson J."/>
            <person name="Mondo S."/>
            <person name="Nolan M."/>
            <person name="Ohm R."/>
            <person name="Pangilinan J."/>
            <person name="Park H.-J."/>
            <person name="Ramirez L."/>
            <person name="Alfaro M."/>
            <person name="Sun H."/>
            <person name="Tritt A."/>
            <person name="Yoshinaga Y."/>
            <person name="Zwiers L.-H."/>
            <person name="Turgeon B.G."/>
            <person name="Goodwin S.B."/>
            <person name="Spatafora J.W."/>
            <person name="Crous P.W."/>
            <person name="Grigoriev I.V."/>
        </authorList>
    </citation>
    <scope>NUCLEOTIDE SEQUENCE</scope>
    <source>
        <strain evidence="8">CBS 342.82</strain>
    </source>
</reference>
<feature type="transmembrane region" description="Helical" evidence="6">
    <location>
        <begin position="89"/>
        <end position="110"/>
    </location>
</feature>
<feature type="transmembrane region" description="Helical" evidence="6">
    <location>
        <begin position="130"/>
        <end position="152"/>
    </location>
</feature>
<keyword evidence="7" id="KW-1185">Reference proteome</keyword>
<feature type="region of interest" description="Disordered" evidence="5">
    <location>
        <begin position="161"/>
        <end position="262"/>
    </location>
</feature>
<feature type="transmembrane region" description="Helical" evidence="6">
    <location>
        <begin position="299"/>
        <end position="323"/>
    </location>
</feature>
<dbReference type="InterPro" id="IPR003689">
    <property type="entry name" value="ZIP"/>
</dbReference>
<reference evidence="8" key="2">
    <citation type="submission" date="2020-04" db="EMBL/GenBank/DDBJ databases">
        <authorList>
            <consortium name="NCBI Genome Project"/>
        </authorList>
    </citation>
    <scope>NUCLEOTIDE SEQUENCE</scope>
    <source>
        <strain evidence="8">CBS 342.82</strain>
    </source>
</reference>
<evidence type="ECO:0000256" key="6">
    <source>
        <dbReference type="SAM" id="Phobius"/>
    </source>
</evidence>
<proteinExistence type="predicted"/>
<protein>
    <submittedName>
        <fullName evidence="8">Zinc/iron permease</fullName>
    </submittedName>
</protein>
<feature type="transmembrane region" description="Helical" evidence="6">
    <location>
        <begin position="411"/>
        <end position="428"/>
    </location>
</feature>
<reference evidence="8" key="3">
    <citation type="submission" date="2025-08" db="UniProtKB">
        <authorList>
            <consortium name="RefSeq"/>
        </authorList>
    </citation>
    <scope>IDENTIFICATION</scope>
    <source>
        <strain evidence="8">CBS 342.82</strain>
    </source>
</reference>
<dbReference type="GO" id="GO:0005385">
    <property type="term" value="F:zinc ion transmembrane transporter activity"/>
    <property type="evidence" value="ECO:0007669"/>
    <property type="project" value="TreeGrafter"/>
</dbReference>
<evidence type="ECO:0000313" key="8">
    <source>
        <dbReference type="RefSeq" id="XP_033461675.1"/>
    </source>
</evidence>